<comment type="caution">
    <text evidence="3">The sequence shown here is derived from an EMBL/GenBank/DDBJ whole genome shotgun (WGS) entry which is preliminary data.</text>
</comment>
<sequence>MSYEQVKQYFTSQGLAQRVVVHEAIGDTVVHAAQVLGCTPAHIAKTMSFLVNEQVVLIVMAGDAKVDNKKFKAEFSKKAKMVPRTVLESRVGHGPGAVCPFALKPDVAVYLDMSLQRFKTVYTSGGSVNSTVKISPSELEVYAHPVKWVDVGKDWLPQVQAAG</sequence>
<reference evidence="4" key="1">
    <citation type="journal article" date="2019" name="Int. J. Syst. Evol. Microbiol.">
        <title>The Global Catalogue of Microorganisms (GCM) 10K type strain sequencing project: providing services to taxonomists for standard genome sequencing and annotation.</title>
        <authorList>
            <consortium name="The Broad Institute Genomics Platform"/>
            <consortium name="The Broad Institute Genome Sequencing Center for Infectious Disease"/>
            <person name="Wu L."/>
            <person name="Ma J."/>
        </authorList>
    </citation>
    <scope>NUCLEOTIDE SEQUENCE [LARGE SCALE GENOMIC DNA]</scope>
    <source>
        <strain evidence="4">CCM 8896</strain>
    </source>
</reference>
<keyword evidence="4" id="KW-1185">Reference proteome</keyword>
<dbReference type="Proteomes" id="UP001597267">
    <property type="component" value="Unassembled WGS sequence"/>
</dbReference>
<feature type="domain" description="YbaK/aminoacyl-tRNA synthetase-associated" evidence="2">
    <location>
        <begin position="27"/>
        <end position="139"/>
    </location>
</feature>
<accession>A0ABW4J7J2</accession>
<dbReference type="SUPFAM" id="SSF55826">
    <property type="entry name" value="YbaK/ProRS associated domain"/>
    <property type="match status" value="1"/>
</dbReference>
<dbReference type="InterPro" id="IPR036754">
    <property type="entry name" value="YbaK/aa-tRNA-synt-asso_dom_sf"/>
</dbReference>
<dbReference type="Pfam" id="PF04073">
    <property type="entry name" value="tRNA_edit"/>
    <property type="match status" value="1"/>
</dbReference>
<gene>
    <name evidence="3" type="ORF">ACFQ5M_05875</name>
</gene>
<name>A0ABW4J7J2_9LACO</name>
<dbReference type="Gene3D" id="3.90.960.10">
    <property type="entry name" value="YbaK/aminoacyl-tRNA synthetase-associated domain"/>
    <property type="match status" value="1"/>
</dbReference>
<organism evidence="3 4">
    <name type="scientific">Agrilactobacillus yilanensis</name>
    <dbReference type="NCBI Taxonomy" id="2485997"/>
    <lineage>
        <taxon>Bacteria</taxon>
        <taxon>Bacillati</taxon>
        <taxon>Bacillota</taxon>
        <taxon>Bacilli</taxon>
        <taxon>Lactobacillales</taxon>
        <taxon>Lactobacillaceae</taxon>
        <taxon>Agrilactobacillus</taxon>
    </lineage>
</organism>
<dbReference type="PANTHER" id="PTHR30411:SF1">
    <property type="entry name" value="CYTOPLASMIC PROTEIN"/>
    <property type="match status" value="1"/>
</dbReference>
<protein>
    <submittedName>
        <fullName evidence="3">YbaK/EbsC family protein</fullName>
    </submittedName>
</protein>
<dbReference type="CDD" id="cd04333">
    <property type="entry name" value="ProX_deacylase"/>
    <property type="match status" value="1"/>
</dbReference>
<evidence type="ECO:0000259" key="2">
    <source>
        <dbReference type="Pfam" id="PF04073"/>
    </source>
</evidence>
<dbReference type="InterPro" id="IPR007214">
    <property type="entry name" value="YbaK/aa-tRNA-synth-assoc-dom"/>
</dbReference>
<proteinExistence type="predicted"/>
<evidence type="ECO:0000313" key="4">
    <source>
        <dbReference type="Proteomes" id="UP001597267"/>
    </source>
</evidence>
<dbReference type="PANTHER" id="PTHR30411">
    <property type="entry name" value="CYTOPLASMIC PROTEIN"/>
    <property type="match status" value="1"/>
</dbReference>
<dbReference type="RefSeq" id="WP_125715671.1">
    <property type="nucleotide sequence ID" value="NZ_JBHTOP010000013.1"/>
</dbReference>
<evidence type="ECO:0000313" key="3">
    <source>
        <dbReference type="EMBL" id="MFD1671616.1"/>
    </source>
</evidence>
<keyword evidence="1" id="KW-0648">Protein biosynthesis</keyword>
<dbReference type="EMBL" id="JBHTOP010000013">
    <property type="protein sequence ID" value="MFD1671616.1"/>
    <property type="molecule type" value="Genomic_DNA"/>
</dbReference>
<evidence type="ECO:0000256" key="1">
    <source>
        <dbReference type="ARBA" id="ARBA00022917"/>
    </source>
</evidence>